<dbReference type="AlphaFoldDB" id="A0A9X2ERR7"/>
<sequence>MNIEAIKSLASEMAGDLNQNKMEPYAESLMSVISGLDKPERQANALRTIESVCHVKAYGDLFLETLPGYEWLDKVSKLRHLCCEQQNQKE</sequence>
<evidence type="ECO:0000313" key="2">
    <source>
        <dbReference type="Proteomes" id="UP001139028"/>
    </source>
</evidence>
<comment type="caution">
    <text evidence="1">The sequence shown here is derived from an EMBL/GenBank/DDBJ whole genome shotgun (WGS) entry which is preliminary data.</text>
</comment>
<gene>
    <name evidence="1" type="ORF">MO867_17790</name>
</gene>
<dbReference type="EMBL" id="JALBWM010000112">
    <property type="protein sequence ID" value="MCO1336185.1"/>
    <property type="molecule type" value="Genomic_DNA"/>
</dbReference>
<dbReference type="RefSeq" id="WP_252471664.1">
    <property type="nucleotide sequence ID" value="NZ_JALBWM010000112.1"/>
</dbReference>
<keyword evidence="2" id="KW-1185">Reference proteome</keyword>
<proteinExistence type="predicted"/>
<evidence type="ECO:0000313" key="1">
    <source>
        <dbReference type="EMBL" id="MCO1336185.1"/>
    </source>
</evidence>
<protein>
    <submittedName>
        <fullName evidence="1">Uncharacterized protein</fullName>
    </submittedName>
</protein>
<accession>A0A9X2ERR7</accession>
<reference evidence="1" key="1">
    <citation type="journal article" date="2022" name="Arch. Microbiol.">
        <title>Microbulbifer okhotskensis sp. nov., isolated from a deep bottom sediment of the Okhotsk Sea.</title>
        <authorList>
            <person name="Romanenko L."/>
            <person name="Kurilenko V."/>
            <person name="Otstavnykh N."/>
            <person name="Velansky P."/>
            <person name="Isaeva M."/>
            <person name="Mikhailov V."/>
        </authorList>
    </citation>
    <scope>NUCLEOTIDE SEQUENCE</scope>
    <source>
        <strain evidence="1">OS29</strain>
    </source>
</reference>
<name>A0A9X2ERR7_9GAMM</name>
<organism evidence="1 2">
    <name type="scientific">Microbulbifer okhotskensis</name>
    <dbReference type="NCBI Taxonomy" id="2926617"/>
    <lineage>
        <taxon>Bacteria</taxon>
        <taxon>Pseudomonadati</taxon>
        <taxon>Pseudomonadota</taxon>
        <taxon>Gammaproteobacteria</taxon>
        <taxon>Cellvibrionales</taxon>
        <taxon>Microbulbiferaceae</taxon>
        <taxon>Microbulbifer</taxon>
    </lineage>
</organism>
<dbReference type="Proteomes" id="UP001139028">
    <property type="component" value="Unassembled WGS sequence"/>
</dbReference>